<dbReference type="InterPro" id="IPR011050">
    <property type="entry name" value="Pectin_lyase_fold/virulence"/>
</dbReference>
<organism evidence="1 2">
    <name type="scientific">Flavobacterium rhizosphaerae</name>
    <dbReference type="NCBI Taxonomy" id="3163298"/>
    <lineage>
        <taxon>Bacteria</taxon>
        <taxon>Pseudomonadati</taxon>
        <taxon>Bacteroidota</taxon>
        <taxon>Flavobacteriia</taxon>
        <taxon>Flavobacteriales</taxon>
        <taxon>Flavobacteriaceae</taxon>
        <taxon>Flavobacterium</taxon>
    </lineage>
</organism>
<dbReference type="SUPFAM" id="SSF51126">
    <property type="entry name" value="Pectin lyase-like"/>
    <property type="match status" value="1"/>
</dbReference>
<dbReference type="PROSITE" id="PS51257">
    <property type="entry name" value="PROKAR_LIPOPROTEIN"/>
    <property type="match status" value="1"/>
</dbReference>
<evidence type="ECO:0000313" key="2">
    <source>
        <dbReference type="Proteomes" id="UP001629156"/>
    </source>
</evidence>
<dbReference type="EMBL" id="JBELPZ010000003">
    <property type="protein sequence ID" value="MFL9843643.1"/>
    <property type="molecule type" value="Genomic_DNA"/>
</dbReference>
<sequence length="531" mass="59218">MRHLLLFICIGFVLSLTSCREDFEFETSQENLSFSRDTVYLDTVFSNIGSSTYTLKVYNNSNKDIKIPSIKLAQGETSKYRMMIDGDGMGSGSVAGKIFNNVELLAKDSMFIFIETTIDYSEYANNETTFLYTDKIEFDSGTNYQTVELVTLVQDAIFLYPQRNEEGLYEAISISEDDDTLIYGFNLEHDDHNDEYVWTNTKPYVVYGFAAVPPGETLTVQPGAHVHFHADSGLIVKNGGTLKIGNETDAGIEENQVIFEGDRLEPDFADIPGQWFTIWLQEGSTRHNLNNLIIKNATVGILAEGHDGTDETLKMHNVQIYNNSNVGLLARNAHITGNNVVINNAGEAGLACTLGGYYRFKQCTFANYFNSYNQVPVIANDYQYVSTDAGNQLYVSNLDLIFDNCILYGSGNYGILFEKLDDSTTINATLNHCLLKFSDFSQQFRNDPFYQFEGGGLVTYTGCLIAENSTNNNPAFFNPQNNDLTITKDESAAQGQADDAIAAQIPYDITNVLRTDDPDIGAYESREVPEE</sequence>
<accession>A0ABW8YTN9</accession>
<gene>
    <name evidence="1" type="ORF">ABS766_04350</name>
</gene>
<dbReference type="Proteomes" id="UP001629156">
    <property type="component" value="Unassembled WGS sequence"/>
</dbReference>
<name>A0ABW8YTN9_9FLAO</name>
<evidence type="ECO:0008006" key="3">
    <source>
        <dbReference type="Google" id="ProtNLM"/>
    </source>
</evidence>
<reference evidence="1 2" key="1">
    <citation type="submission" date="2024-06" db="EMBL/GenBank/DDBJ databases">
        <authorList>
            <person name="Kaempfer P."/>
            <person name="Viver T."/>
        </authorList>
    </citation>
    <scope>NUCLEOTIDE SEQUENCE [LARGE SCALE GENOMIC DNA]</scope>
    <source>
        <strain evidence="1 2">ST-119</strain>
    </source>
</reference>
<keyword evidence="2" id="KW-1185">Reference proteome</keyword>
<dbReference type="RefSeq" id="WP_408083900.1">
    <property type="nucleotide sequence ID" value="NZ_JBELPZ010000003.1"/>
</dbReference>
<protein>
    <recommendedName>
        <fullName evidence="3">Right handed beta helix region</fullName>
    </recommendedName>
</protein>
<comment type="caution">
    <text evidence="1">The sequence shown here is derived from an EMBL/GenBank/DDBJ whole genome shotgun (WGS) entry which is preliminary data.</text>
</comment>
<proteinExistence type="predicted"/>
<evidence type="ECO:0000313" key="1">
    <source>
        <dbReference type="EMBL" id="MFL9843643.1"/>
    </source>
</evidence>